<evidence type="ECO:0000313" key="2">
    <source>
        <dbReference type="EMBL" id="AAM00678.1"/>
    </source>
</evidence>
<evidence type="ECO:0000256" key="1">
    <source>
        <dbReference type="SAM" id="MobiDB-lite"/>
    </source>
</evidence>
<evidence type="ECO:0000313" key="3">
    <source>
        <dbReference type="EMBL" id="QXV67779.1"/>
    </source>
</evidence>
<proteinExistence type="predicted"/>
<feature type="compositionally biased region" description="Low complexity" evidence="1">
    <location>
        <begin position="1"/>
        <end position="14"/>
    </location>
</feature>
<feature type="region of interest" description="Disordered" evidence="1">
    <location>
        <begin position="522"/>
        <end position="550"/>
    </location>
</feature>
<dbReference type="EMBL" id="AF480884">
    <property type="protein sequence ID" value="AAM00678.1"/>
    <property type="molecule type" value="Genomic_DNA"/>
</dbReference>
<dbReference type="InterPro" id="IPR010302">
    <property type="entry name" value="UL27-like_protein_herpesevirus"/>
</dbReference>
<evidence type="ECO:0000313" key="4">
    <source>
        <dbReference type="Proteomes" id="UP000099188"/>
    </source>
</evidence>
<dbReference type="RefSeq" id="NP_612671.1">
    <property type="nucleotide sequence ID" value="NC_003521.1"/>
</dbReference>
<sequence length="640" mass="73458">MTELQQSQVQTPEPQQEHAKDEHGELDDDERVYRDPLTTYEYLDDCRGDDDEFCRNFIRAYLTPIRNRQEAVRHGLLCRTPEDLATRHQKPRPAGSGKRSKHAMVYVRRSCLAHSAEVTAHGKYDIRGLTLEWDLAVWAALRAIPTMPDPQHFRWNNAGAFRRLVHRARYLPEISRAAKRMALAVATGQYVVCSLLDYKSFGTRTNYLRQLCTLTEELYMRLDGTMCLFLDPEEREVIARCLPQFLCRGLAVRYRSHRAAVFFNATFGARAETALKRLYSAFCECGDWRDPDVPVEAAEAVAAASQHAHMLPPPHFHLENAELRLENNRHLGAFHLPAIRHLTVDDISRIRASVSRDLGFAEWSQTLVDDYFLLPTGWACANPRRGYVMYLASNAVLALRIIRLLHASIRHEQTACVRMLSGDVQRLIRLFKGEAAMLRKGLAQNPVQRRELSRFRKHVHDLKRVRFTVDGFVESFCDFLDVIHRIPDYRCISLRIKRELLCLHTFKLRRVYRPPPSSLLAGSHHNNSVVLPPPTTTNASSPAPSSPHPDPQLLLRAERLAWHYLRHGDVPQDRSRLPQFSSALSDAELSNNANRCRRKAPVEFAGFAGGPSVRYRAHIQRFDRLYVRRFRPHEVGGHAT</sequence>
<accession>Q8QS61</accession>
<organism evidence="2 4">
    <name type="scientific">Panine betaherpesvirus 2</name>
    <name type="common">Chimpanzee cytomegalovirus</name>
    <dbReference type="NCBI Taxonomy" id="188763"/>
    <lineage>
        <taxon>Viruses</taxon>
        <taxon>Duplodnaviria</taxon>
        <taxon>Heunggongvirae</taxon>
        <taxon>Peploviricota</taxon>
        <taxon>Herviviricetes</taxon>
        <taxon>Herpesvirales</taxon>
        <taxon>Orthoherpesviridae</taxon>
        <taxon>Betaherpesvirinae</taxon>
        <taxon>Cytomegalovirus</taxon>
        <taxon>Cytomegalovirus paninebeta2</taxon>
    </lineage>
</organism>
<dbReference type="Pfam" id="PF05999">
    <property type="entry name" value="Herpes_U5"/>
    <property type="match status" value="1"/>
</dbReference>
<name>Q8QS61_9BETA</name>
<reference evidence="2 4" key="1">
    <citation type="journal article" date="2003" name="J. Gen. Virol.">
        <title>The human cytomegalovirus genome revisited: comparison with the chimpanzee cytomegalovirus genome.</title>
        <authorList>
            <person name="Davison A.J."/>
            <person name="Dolan A."/>
            <person name="Akter P."/>
            <person name="Addison C."/>
            <person name="Dargan D.J."/>
            <person name="Alcendor D.J."/>
            <person name="McGeoch D.J."/>
            <person name="Hayward G.S."/>
        </authorList>
    </citation>
    <scope>NUCLEOTIDE SEQUENCE [LARGE SCALE GENOMIC DNA]</scope>
    <source>
        <strain evidence="2">Heberling</strain>
    </source>
</reference>
<gene>
    <name evidence="2" type="primary">UL27</name>
    <name evidence="2" type="ORF">CCMVgp029</name>
</gene>
<protein>
    <submittedName>
        <fullName evidence="2">Protein UL27</fullName>
    </submittedName>
</protein>
<dbReference type="Proteomes" id="UP000099188">
    <property type="component" value="Segment"/>
</dbReference>
<dbReference type="OrthoDB" id="2708at10239"/>
<dbReference type="EMBL" id="MZ151943">
    <property type="protein sequence ID" value="QXV67779.1"/>
    <property type="molecule type" value="Genomic_DNA"/>
</dbReference>
<feature type="region of interest" description="Disordered" evidence="1">
    <location>
        <begin position="1"/>
        <end position="31"/>
    </location>
</feature>
<dbReference type="GeneID" id="935587"/>
<reference evidence="3" key="2">
    <citation type="submission" date="2021-05" db="EMBL/GenBank/DDBJ databases">
        <title>Cloning and multi-omic analysis of chimpanzee cytomegalovirus: a resource for comparative functional genomics.</title>
        <authorList>
            <person name="Phan Q.V."/>
        </authorList>
    </citation>
    <scope>NUCLEOTIDE SEQUENCE</scope>
    <source>
        <strain evidence="3">Heberling</strain>
    </source>
</reference>
<keyword evidence="4" id="KW-1185">Reference proteome</keyword>
<dbReference type="KEGG" id="vg:935587"/>